<organism evidence="1 2">
    <name type="scientific">Rhizopus delemar</name>
    <dbReference type="NCBI Taxonomy" id="936053"/>
    <lineage>
        <taxon>Eukaryota</taxon>
        <taxon>Fungi</taxon>
        <taxon>Fungi incertae sedis</taxon>
        <taxon>Mucoromycota</taxon>
        <taxon>Mucoromycotina</taxon>
        <taxon>Mucoromycetes</taxon>
        <taxon>Mucorales</taxon>
        <taxon>Mucorineae</taxon>
        <taxon>Rhizopodaceae</taxon>
        <taxon>Rhizopus</taxon>
    </lineage>
</organism>
<reference evidence="1 2" key="1">
    <citation type="journal article" date="2020" name="Microb. Genom.">
        <title>Genetic diversity of clinical and environmental Mucorales isolates obtained from an investigation of mucormycosis cases among solid organ transplant recipients.</title>
        <authorList>
            <person name="Nguyen M.H."/>
            <person name="Kaul D."/>
            <person name="Muto C."/>
            <person name="Cheng S.J."/>
            <person name="Richter R.A."/>
            <person name="Bruno V.M."/>
            <person name="Liu G."/>
            <person name="Beyhan S."/>
            <person name="Sundermann A.J."/>
            <person name="Mounaud S."/>
            <person name="Pasculle A.W."/>
            <person name="Nierman W.C."/>
            <person name="Driscoll E."/>
            <person name="Cumbie R."/>
            <person name="Clancy C.J."/>
            <person name="Dupont C.L."/>
        </authorList>
    </citation>
    <scope>NUCLEOTIDE SEQUENCE [LARGE SCALE GENOMIC DNA]</scope>
    <source>
        <strain evidence="1 2">GL24</strain>
    </source>
</reference>
<comment type="caution">
    <text evidence="1">The sequence shown here is derived from an EMBL/GenBank/DDBJ whole genome shotgun (WGS) entry which is preliminary data.</text>
</comment>
<name>A0A9P6Y005_9FUNG</name>
<dbReference type="EMBL" id="JAANIU010007936">
    <property type="protein sequence ID" value="KAG1536306.1"/>
    <property type="molecule type" value="Genomic_DNA"/>
</dbReference>
<dbReference type="AlphaFoldDB" id="A0A9P6Y005"/>
<sequence>MRLDAFVAELARYRSGLLRCDPAVAGLRVSGVFSLRDTDRALDNLTRGLPVTVAYRSRYWVTVRAAD</sequence>
<proteinExistence type="predicted"/>
<dbReference type="Proteomes" id="UP000740926">
    <property type="component" value="Unassembled WGS sequence"/>
</dbReference>
<gene>
    <name evidence="1" type="ORF">G6F50_015097</name>
</gene>
<evidence type="ECO:0000313" key="2">
    <source>
        <dbReference type="Proteomes" id="UP000740926"/>
    </source>
</evidence>
<evidence type="ECO:0008006" key="3">
    <source>
        <dbReference type="Google" id="ProtNLM"/>
    </source>
</evidence>
<protein>
    <recommendedName>
        <fullName evidence="3">Iron dicitrate transport regulator FecR</fullName>
    </recommendedName>
</protein>
<keyword evidence="2" id="KW-1185">Reference proteome</keyword>
<accession>A0A9P6Y005</accession>
<evidence type="ECO:0000313" key="1">
    <source>
        <dbReference type="EMBL" id="KAG1536306.1"/>
    </source>
</evidence>